<reference key="1">
    <citation type="journal article" date="2007" name="Nature">
        <title>The medaka draft genome and insights into vertebrate genome evolution.</title>
        <authorList>
            <person name="Kasahara M."/>
            <person name="Naruse K."/>
            <person name="Sasaki S."/>
            <person name="Nakatani Y."/>
            <person name="Qu W."/>
            <person name="Ahsan B."/>
            <person name="Yamada T."/>
            <person name="Nagayasu Y."/>
            <person name="Doi K."/>
            <person name="Kasai Y."/>
            <person name="Jindo T."/>
            <person name="Kobayashi D."/>
            <person name="Shimada A."/>
            <person name="Toyoda A."/>
            <person name="Kuroki Y."/>
            <person name="Fujiyama A."/>
            <person name="Sasaki T."/>
            <person name="Shimizu A."/>
            <person name="Asakawa S."/>
            <person name="Shimizu N."/>
            <person name="Hashimoto S."/>
            <person name="Yang J."/>
            <person name="Lee Y."/>
            <person name="Matsushima K."/>
            <person name="Sugano S."/>
            <person name="Sakaizumi M."/>
            <person name="Narita T."/>
            <person name="Ohishi K."/>
            <person name="Haga S."/>
            <person name="Ohta F."/>
            <person name="Nomoto H."/>
            <person name="Nogata K."/>
            <person name="Morishita T."/>
            <person name="Endo T."/>
            <person name="Shin-I T."/>
            <person name="Takeda H."/>
            <person name="Morishita S."/>
            <person name="Kohara Y."/>
        </authorList>
    </citation>
    <scope>NUCLEOTIDE SEQUENCE [LARGE SCALE GENOMIC DNA]</scope>
    <source>
        <strain>Hd-rR</strain>
    </source>
</reference>
<evidence type="ECO:0000313" key="1">
    <source>
        <dbReference type="Ensembl" id="ENSORLP00015012226.1"/>
    </source>
</evidence>
<reference evidence="1" key="4">
    <citation type="submission" date="2025-09" db="UniProtKB">
        <authorList>
            <consortium name="Ensembl"/>
        </authorList>
    </citation>
    <scope>IDENTIFICATION</scope>
    <source>
        <strain evidence="1">HSOK</strain>
    </source>
</reference>
<evidence type="ECO:0000313" key="2">
    <source>
        <dbReference type="Proteomes" id="UP000265200"/>
    </source>
</evidence>
<dbReference type="AlphaFoldDB" id="A0A3P9HWN8"/>
<name>A0A3P9HWN8_ORYLA</name>
<accession>A0A3P9HWN8</accession>
<protein>
    <submittedName>
        <fullName evidence="1">Uncharacterized protein</fullName>
    </submittedName>
</protein>
<dbReference type="Proteomes" id="UP000265200">
    <property type="component" value="Chromosome 3"/>
</dbReference>
<organism evidence="1 2">
    <name type="scientific">Oryzias latipes</name>
    <name type="common">Japanese rice fish</name>
    <name type="synonym">Japanese killifish</name>
    <dbReference type="NCBI Taxonomy" id="8090"/>
    <lineage>
        <taxon>Eukaryota</taxon>
        <taxon>Metazoa</taxon>
        <taxon>Chordata</taxon>
        <taxon>Craniata</taxon>
        <taxon>Vertebrata</taxon>
        <taxon>Euteleostomi</taxon>
        <taxon>Actinopterygii</taxon>
        <taxon>Neopterygii</taxon>
        <taxon>Teleostei</taxon>
        <taxon>Neoteleostei</taxon>
        <taxon>Acanthomorphata</taxon>
        <taxon>Ovalentaria</taxon>
        <taxon>Atherinomorphae</taxon>
        <taxon>Beloniformes</taxon>
        <taxon>Adrianichthyidae</taxon>
        <taxon>Oryziinae</taxon>
        <taxon>Oryzias</taxon>
    </lineage>
</organism>
<dbReference type="Ensembl" id="ENSORLT00015019286.1">
    <property type="protein sequence ID" value="ENSORLP00015012226.1"/>
    <property type="gene ID" value="ENSORLG00015013081.1"/>
</dbReference>
<sequence>QQPPCWQTKPVLAGVRPLMQGTLGLSHARRTPRSYGLSPEDGISPVCMRAWRCSVLPWLKLFPQASQEKSFSPVCVRMWMVRWLLLLKRLPQVWQGKGLSPVCVRVCRSSVLLWLKHLPQTWQEPLLWQKRLPHTLQTSFPQILQEKGFSPVWIMMWFLNTEDCEKLFPQVLHR</sequence>
<proteinExistence type="predicted"/>
<reference evidence="1" key="3">
    <citation type="submission" date="2025-08" db="UniProtKB">
        <authorList>
            <consortium name="Ensembl"/>
        </authorList>
    </citation>
    <scope>IDENTIFICATION</scope>
    <source>
        <strain evidence="1">HSOK</strain>
    </source>
</reference>
<reference evidence="1 2" key="2">
    <citation type="submission" date="2017-04" db="EMBL/GenBank/DDBJ databases">
        <title>CpG methylation of centromeres and impact of large insertions on vertebrate speciation.</title>
        <authorList>
            <person name="Ichikawa K."/>
            <person name="Yoshimura J."/>
            <person name="Morishita S."/>
        </authorList>
    </citation>
    <scope>NUCLEOTIDE SEQUENCE</scope>
    <source>
        <strain evidence="1 2">HSOK</strain>
    </source>
</reference>